<dbReference type="PRINTS" id="PR00145">
    <property type="entry name" value="ARGSUCLYASE"/>
</dbReference>
<dbReference type="FunFam" id="1.10.275.10:FF:000002">
    <property type="entry name" value="Argininosuccinate lyase"/>
    <property type="match status" value="1"/>
</dbReference>
<dbReference type="PANTHER" id="PTHR43814:SF1">
    <property type="entry name" value="ARGININOSUCCINATE LYASE"/>
    <property type="match status" value="1"/>
</dbReference>
<dbReference type="GO" id="GO:0005829">
    <property type="term" value="C:cytosol"/>
    <property type="evidence" value="ECO:0007669"/>
    <property type="project" value="TreeGrafter"/>
</dbReference>
<keyword evidence="7" id="KW-0963">Cytoplasm</keyword>
<evidence type="ECO:0000256" key="7">
    <source>
        <dbReference type="HAMAP-Rule" id="MF_00006"/>
    </source>
</evidence>
<keyword evidence="6 7" id="KW-0456">Lyase</keyword>
<sequence length="503" mass="55024">MAPAHAAIREGADVKIADSPASRRLLSLIPRIHITMTSQLHKKGEAWSARFSEPMSELVKRYTSSVFFDKRLALVDIEGSLAHASMLAAQKIIGADDLEAIQRGMAQIRGEIERGEFEWKLDLEDVHLNIEARLTALIGDAGKRLHTGRSRNDQVATDIRLWLRGEIDRIGDLLKGLRLALIDLADQHAGTIMPGFTHLQVAQPVTFGHHLLAYVEMFGRDSERMRDCRARVNRLPLGAAALAGTSYPIDRHAVAKTLGFDGICANSLDAVSDRDFAIEFTAAAALVMTHVSRFSEELVLWMSPRVGFIDLADRFCTGSSIMPQKKNPDVPELARGKTGRVNGHLMALLTLMKGQPLAYNKDNQEDKEPLFDTVDTVADTLRIFAEMAAGITVKPDAMRAAALQGFSTATDLADYLVKRGLPFRDAHEAVAHAVRICVDRECDLADLSLDEMRAELPKVAQLLGDDVFEYLTLEGSVASRNHPGGTAPEQVRAAAKAARAALG</sequence>
<dbReference type="FunFam" id="1.10.40.30:FF:000001">
    <property type="entry name" value="Argininosuccinate lyase"/>
    <property type="match status" value="1"/>
</dbReference>
<dbReference type="Proteomes" id="UP000219522">
    <property type="component" value="Unassembled WGS sequence"/>
</dbReference>
<dbReference type="PRINTS" id="PR00149">
    <property type="entry name" value="FUMRATELYASE"/>
</dbReference>
<name>A0A7Z7IAR4_9BURK</name>
<dbReference type="InterPro" id="IPR009049">
    <property type="entry name" value="Argininosuccinate_lyase"/>
</dbReference>
<dbReference type="Pfam" id="PF14698">
    <property type="entry name" value="ASL_C2"/>
    <property type="match status" value="1"/>
</dbReference>
<evidence type="ECO:0000313" key="10">
    <source>
        <dbReference type="EMBL" id="SOE82410.1"/>
    </source>
</evidence>
<evidence type="ECO:0000259" key="9">
    <source>
        <dbReference type="Pfam" id="PF14698"/>
    </source>
</evidence>
<reference evidence="10 11" key="1">
    <citation type="submission" date="2017-09" db="EMBL/GenBank/DDBJ databases">
        <authorList>
            <person name="Varghese N."/>
            <person name="Submissions S."/>
        </authorList>
    </citation>
    <scope>NUCLEOTIDE SEQUENCE [LARGE SCALE GENOMIC DNA]</scope>
    <source>
        <strain evidence="10 11">OK806</strain>
    </source>
</reference>
<dbReference type="Gene3D" id="1.10.275.10">
    <property type="entry name" value="Fumarase/aspartase (N-terminal domain)"/>
    <property type="match status" value="1"/>
</dbReference>
<feature type="domain" description="Fumarate lyase N-terminal" evidence="8">
    <location>
        <begin position="50"/>
        <end position="343"/>
    </location>
</feature>
<gene>
    <name evidence="7" type="primary">argH</name>
    <name evidence="10" type="ORF">SAMN05446927_5741</name>
</gene>
<evidence type="ECO:0000256" key="1">
    <source>
        <dbReference type="ARBA" id="ARBA00000985"/>
    </source>
</evidence>
<dbReference type="GO" id="GO:0004056">
    <property type="term" value="F:argininosuccinate lyase activity"/>
    <property type="evidence" value="ECO:0007669"/>
    <property type="project" value="UniProtKB-UniRule"/>
</dbReference>
<keyword evidence="5 7" id="KW-0028">Amino-acid biosynthesis</keyword>
<dbReference type="Gene3D" id="1.10.40.30">
    <property type="entry name" value="Fumarase/aspartase (C-terminal domain)"/>
    <property type="match status" value="1"/>
</dbReference>
<evidence type="ECO:0000256" key="6">
    <source>
        <dbReference type="ARBA" id="ARBA00023239"/>
    </source>
</evidence>
<proteinExistence type="inferred from homology"/>
<comment type="catalytic activity">
    <reaction evidence="1 7">
        <text>2-(N(omega)-L-arginino)succinate = fumarate + L-arginine</text>
        <dbReference type="Rhea" id="RHEA:24020"/>
        <dbReference type="ChEBI" id="CHEBI:29806"/>
        <dbReference type="ChEBI" id="CHEBI:32682"/>
        <dbReference type="ChEBI" id="CHEBI:57472"/>
        <dbReference type="EC" id="4.3.2.1"/>
    </reaction>
</comment>
<comment type="subcellular location">
    <subcellularLocation>
        <location evidence="7">Cytoplasm</location>
    </subcellularLocation>
</comment>
<dbReference type="UniPathway" id="UPA00068">
    <property type="reaction ID" value="UER00114"/>
</dbReference>
<dbReference type="Pfam" id="PF00206">
    <property type="entry name" value="Lyase_1"/>
    <property type="match status" value="1"/>
</dbReference>
<dbReference type="FunFam" id="1.20.200.10:FF:000015">
    <property type="entry name" value="argininosuccinate lyase isoform X2"/>
    <property type="match status" value="1"/>
</dbReference>
<dbReference type="NCBIfam" id="TIGR00838">
    <property type="entry name" value="argH"/>
    <property type="match status" value="1"/>
</dbReference>
<comment type="caution">
    <text evidence="10">The sequence shown here is derived from an EMBL/GenBank/DDBJ whole genome shotgun (WGS) entry which is preliminary data.</text>
</comment>
<evidence type="ECO:0000256" key="4">
    <source>
        <dbReference type="ARBA" id="ARBA00022571"/>
    </source>
</evidence>
<dbReference type="InterPro" id="IPR024083">
    <property type="entry name" value="Fumarase/histidase_N"/>
</dbReference>
<dbReference type="InterPro" id="IPR000362">
    <property type="entry name" value="Fumarate_lyase_fam"/>
</dbReference>
<dbReference type="SUPFAM" id="SSF48557">
    <property type="entry name" value="L-aspartase-like"/>
    <property type="match status" value="1"/>
</dbReference>
<evidence type="ECO:0000313" key="11">
    <source>
        <dbReference type="Proteomes" id="UP000219522"/>
    </source>
</evidence>
<evidence type="ECO:0000259" key="8">
    <source>
        <dbReference type="Pfam" id="PF00206"/>
    </source>
</evidence>
<dbReference type="Gene3D" id="1.20.200.10">
    <property type="entry name" value="Fumarase/aspartase (Central domain)"/>
    <property type="match status" value="1"/>
</dbReference>
<dbReference type="CDD" id="cd01359">
    <property type="entry name" value="Argininosuccinate_lyase"/>
    <property type="match status" value="1"/>
</dbReference>
<dbReference type="EMBL" id="OCSU01000002">
    <property type="protein sequence ID" value="SOE82410.1"/>
    <property type="molecule type" value="Genomic_DNA"/>
</dbReference>
<dbReference type="PANTHER" id="PTHR43814">
    <property type="entry name" value="ARGININOSUCCINATE LYASE"/>
    <property type="match status" value="1"/>
</dbReference>
<dbReference type="GO" id="GO:0042450">
    <property type="term" value="P:L-arginine biosynthetic process via ornithine"/>
    <property type="evidence" value="ECO:0007669"/>
    <property type="project" value="UniProtKB-UniRule"/>
</dbReference>
<keyword evidence="11" id="KW-1185">Reference proteome</keyword>
<evidence type="ECO:0000256" key="5">
    <source>
        <dbReference type="ARBA" id="ARBA00022605"/>
    </source>
</evidence>
<keyword evidence="4 7" id="KW-0055">Arginine biosynthesis</keyword>
<dbReference type="PROSITE" id="PS00163">
    <property type="entry name" value="FUMARATE_LYASES"/>
    <property type="match status" value="1"/>
</dbReference>
<dbReference type="InterPro" id="IPR022761">
    <property type="entry name" value="Fumarate_lyase_N"/>
</dbReference>
<feature type="domain" description="Argininosuccinate lyase C-terminal" evidence="9">
    <location>
        <begin position="406"/>
        <end position="478"/>
    </location>
</feature>
<organism evidence="10 11">
    <name type="scientific">Caballeronia arationis</name>
    <dbReference type="NCBI Taxonomy" id="1777142"/>
    <lineage>
        <taxon>Bacteria</taxon>
        <taxon>Pseudomonadati</taxon>
        <taxon>Pseudomonadota</taxon>
        <taxon>Betaproteobacteria</taxon>
        <taxon>Burkholderiales</taxon>
        <taxon>Burkholderiaceae</taxon>
        <taxon>Caballeronia</taxon>
    </lineage>
</organism>
<protein>
    <recommendedName>
        <fullName evidence="3 7">Argininosuccinate lyase</fullName>
        <shortName evidence="7">ASAL</shortName>
        <ecNumber evidence="3 7">4.3.2.1</ecNumber>
    </recommendedName>
    <alternativeName>
        <fullName evidence="7">Arginosuccinase</fullName>
    </alternativeName>
</protein>
<dbReference type="InterPro" id="IPR029419">
    <property type="entry name" value="Arg_succ_lyase_C"/>
</dbReference>
<accession>A0A7Z7IAR4</accession>
<comment type="pathway">
    <text evidence="2 7">Amino-acid biosynthesis; L-arginine biosynthesis; L-arginine from L-ornithine and carbamoyl phosphate: step 3/3.</text>
</comment>
<evidence type="ECO:0000256" key="3">
    <source>
        <dbReference type="ARBA" id="ARBA00012338"/>
    </source>
</evidence>
<dbReference type="AlphaFoldDB" id="A0A7Z7IAR4"/>
<comment type="similarity">
    <text evidence="7">Belongs to the lyase 1 family. Argininosuccinate lyase subfamily.</text>
</comment>
<dbReference type="InterPro" id="IPR008948">
    <property type="entry name" value="L-Aspartase-like"/>
</dbReference>
<dbReference type="EC" id="4.3.2.1" evidence="3 7"/>
<evidence type="ECO:0000256" key="2">
    <source>
        <dbReference type="ARBA" id="ARBA00004941"/>
    </source>
</evidence>
<dbReference type="HAMAP" id="MF_00006">
    <property type="entry name" value="Arg_succ_lyase"/>
    <property type="match status" value="1"/>
</dbReference>
<dbReference type="InterPro" id="IPR020557">
    <property type="entry name" value="Fumarate_lyase_CS"/>
</dbReference>